<evidence type="ECO:0000313" key="2">
    <source>
        <dbReference type="EMBL" id="ABW68381.1"/>
    </source>
</evidence>
<dbReference type="RefSeq" id="WP_012175993.1">
    <property type="nucleotide sequence ID" value="NC_009943.1"/>
</dbReference>
<dbReference type="KEGG" id="dol:Dole_2578"/>
<dbReference type="Proteomes" id="UP000008561">
    <property type="component" value="Chromosome"/>
</dbReference>
<dbReference type="AlphaFoldDB" id="A8ZWQ0"/>
<evidence type="ECO:0000313" key="3">
    <source>
        <dbReference type="Proteomes" id="UP000008561"/>
    </source>
</evidence>
<dbReference type="eggNOG" id="ENOG50339SQ">
    <property type="taxonomic scope" value="Bacteria"/>
</dbReference>
<evidence type="ECO:0000259" key="1">
    <source>
        <dbReference type="PROSITE" id="PS51186"/>
    </source>
</evidence>
<organism evidence="2 3">
    <name type="scientific">Desulfosudis oleivorans (strain DSM 6200 / JCM 39069 / Hxd3)</name>
    <name type="common">Desulfococcus oleovorans</name>
    <dbReference type="NCBI Taxonomy" id="96561"/>
    <lineage>
        <taxon>Bacteria</taxon>
        <taxon>Pseudomonadati</taxon>
        <taxon>Thermodesulfobacteriota</taxon>
        <taxon>Desulfobacteria</taxon>
        <taxon>Desulfobacterales</taxon>
        <taxon>Desulfosudaceae</taxon>
        <taxon>Desulfosudis</taxon>
    </lineage>
</organism>
<dbReference type="InterPro" id="IPR000182">
    <property type="entry name" value="GNAT_dom"/>
</dbReference>
<dbReference type="HOGENOM" id="CLU_1600069_0_0_7"/>
<accession>A8ZWQ0</accession>
<keyword evidence="3" id="KW-1185">Reference proteome</keyword>
<reference evidence="2 3" key="1">
    <citation type="submission" date="2007-10" db="EMBL/GenBank/DDBJ databases">
        <title>Complete sequence of Desulfococcus oleovorans Hxd3.</title>
        <authorList>
            <consortium name="US DOE Joint Genome Institute"/>
            <person name="Copeland A."/>
            <person name="Lucas S."/>
            <person name="Lapidus A."/>
            <person name="Barry K."/>
            <person name="Glavina del Rio T."/>
            <person name="Dalin E."/>
            <person name="Tice H."/>
            <person name="Pitluck S."/>
            <person name="Kiss H."/>
            <person name="Brettin T."/>
            <person name="Bruce D."/>
            <person name="Detter J.C."/>
            <person name="Han C."/>
            <person name="Schmutz J."/>
            <person name="Larimer F."/>
            <person name="Land M."/>
            <person name="Hauser L."/>
            <person name="Kyrpides N."/>
            <person name="Kim E."/>
            <person name="Wawrik B."/>
            <person name="Richardson P."/>
        </authorList>
    </citation>
    <scope>NUCLEOTIDE SEQUENCE [LARGE SCALE GENOMIC DNA]</scope>
    <source>
        <strain evidence="3">DSM 6200 / JCM 39069 / Hxd3</strain>
    </source>
</reference>
<dbReference type="InterPro" id="IPR016181">
    <property type="entry name" value="Acyl_CoA_acyltransferase"/>
</dbReference>
<proteinExistence type="predicted"/>
<dbReference type="SUPFAM" id="SSF55729">
    <property type="entry name" value="Acyl-CoA N-acyltransferases (Nat)"/>
    <property type="match status" value="1"/>
</dbReference>
<protein>
    <recommendedName>
        <fullName evidence="1">N-acetyltransferase domain-containing protein</fullName>
    </recommendedName>
</protein>
<feature type="domain" description="N-acetyltransferase" evidence="1">
    <location>
        <begin position="1"/>
        <end position="164"/>
    </location>
</feature>
<dbReference type="EMBL" id="CP000859">
    <property type="protein sequence ID" value="ABW68381.1"/>
    <property type="molecule type" value="Genomic_DNA"/>
</dbReference>
<dbReference type="PROSITE" id="PS51186">
    <property type="entry name" value="GNAT"/>
    <property type="match status" value="1"/>
</dbReference>
<dbReference type="GO" id="GO:0016747">
    <property type="term" value="F:acyltransferase activity, transferring groups other than amino-acyl groups"/>
    <property type="evidence" value="ECO:0007669"/>
    <property type="project" value="InterPro"/>
</dbReference>
<dbReference type="OrthoDB" id="5733524at2"/>
<dbReference type="STRING" id="96561.Dole_2578"/>
<name>A8ZWQ0_DESOH</name>
<sequence>MSRDDEYLLENVWEDKTPELKNEIIEFWMKNNALPTREMAMERVRQVFCIGRDGATGQIAGLGTVYEKYNPQLENSFYYYRSFVAPDHRRSLLATNLVLHTRDFFEAAFVKKELTKCIGMFVEVENEYLQKSRNQAVWPYSGFVYIGKNAKGYHQRVYYFKGALIS</sequence>
<gene>
    <name evidence="2" type="ordered locus">Dole_2578</name>
</gene>